<dbReference type="PANTHER" id="PTHR13048">
    <property type="entry name" value="TRAFFICKING PROTEIN PARTICLE COMPLEX SUBUNIT 3"/>
    <property type="match status" value="1"/>
</dbReference>
<evidence type="ECO:0000256" key="5">
    <source>
        <dbReference type="ARBA" id="ARBA00022824"/>
    </source>
</evidence>
<dbReference type="GO" id="GO:0030008">
    <property type="term" value="C:TRAPP complex"/>
    <property type="evidence" value="ECO:0007669"/>
    <property type="project" value="InterPro"/>
</dbReference>
<keyword evidence="7 8" id="KW-0333">Golgi apparatus</keyword>
<dbReference type="InterPro" id="IPR007194">
    <property type="entry name" value="TRAPP_component"/>
</dbReference>
<dbReference type="CDD" id="cd14942">
    <property type="entry name" value="TRAPPC3_bet3"/>
    <property type="match status" value="1"/>
</dbReference>
<keyword evidence="4 8" id="KW-0813">Transport</keyword>
<dbReference type="OrthoDB" id="10262857at2759"/>
<organism evidence="9 10">
    <name type="scientific">Catenaria anguillulae PL171</name>
    <dbReference type="NCBI Taxonomy" id="765915"/>
    <lineage>
        <taxon>Eukaryota</taxon>
        <taxon>Fungi</taxon>
        <taxon>Fungi incertae sedis</taxon>
        <taxon>Blastocladiomycota</taxon>
        <taxon>Blastocladiomycetes</taxon>
        <taxon>Blastocladiales</taxon>
        <taxon>Catenariaceae</taxon>
        <taxon>Catenaria</taxon>
    </lineage>
</organism>
<dbReference type="PIRSF" id="PIRSF018293">
    <property type="entry name" value="TRAPP_I_complex_Bet3"/>
    <property type="match status" value="1"/>
</dbReference>
<protein>
    <recommendedName>
        <fullName evidence="8">Trafficking protein particle complex subunit BET3</fullName>
    </recommendedName>
</protein>
<evidence type="ECO:0000256" key="4">
    <source>
        <dbReference type="ARBA" id="ARBA00022448"/>
    </source>
</evidence>
<dbReference type="AlphaFoldDB" id="A0A1Y2HEV9"/>
<comment type="caution">
    <text evidence="9">The sequence shown here is derived from an EMBL/GenBank/DDBJ whole genome shotgun (WGS) entry which is preliminary data.</text>
</comment>
<reference evidence="9 10" key="1">
    <citation type="submission" date="2016-07" db="EMBL/GenBank/DDBJ databases">
        <title>Pervasive Adenine N6-methylation of Active Genes in Fungi.</title>
        <authorList>
            <consortium name="DOE Joint Genome Institute"/>
            <person name="Mondo S.J."/>
            <person name="Dannebaum R.O."/>
            <person name="Kuo R.C."/>
            <person name="Labutti K."/>
            <person name="Haridas S."/>
            <person name="Kuo A."/>
            <person name="Salamov A."/>
            <person name="Ahrendt S.R."/>
            <person name="Lipzen A."/>
            <person name="Sullivan W."/>
            <person name="Andreopoulos W.B."/>
            <person name="Clum A."/>
            <person name="Lindquist E."/>
            <person name="Daum C."/>
            <person name="Ramamoorthy G.K."/>
            <person name="Gryganskyi A."/>
            <person name="Culley D."/>
            <person name="Magnuson J.K."/>
            <person name="James T.Y."/>
            <person name="O'Malley M.A."/>
            <person name="Stajich J.E."/>
            <person name="Spatafora J.W."/>
            <person name="Visel A."/>
            <person name="Grigoriev I.V."/>
        </authorList>
    </citation>
    <scope>NUCLEOTIDE SEQUENCE [LARGE SCALE GENOMIC DNA]</scope>
    <source>
        <strain evidence="9 10">PL171</strain>
    </source>
</reference>
<keyword evidence="10" id="KW-1185">Reference proteome</keyword>
<comment type="subcellular location">
    <subcellularLocation>
        <location evidence="2">Endoplasmic reticulum</location>
    </subcellularLocation>
    <subcellularLocation>
        <location evidence="1 8">Golgi apparatus</location>
        <location evidence="1 8">cis-Golgi network</location>
    </subcellularLocation>
</comment>
<evidence type="ECO:0000256" key="2">
    <source>
        <dbReference type="ARBA" id="ARBA00004240"/>
    </source>
</evidence>
<dbReference type="EMBL" id="MCFL01000038">
    <property type="protein sequence ID" value="ORZ33118.1"/>
    <property type="molecule type" value="Genomic_DNA"/>
</dbReference>
<evidence type="ECO:0000256" key="3">
    <source>
        <dbReference type="ARBA" id="ARBA00006218"/>
    </source>
</evidence>
<keyword evidence="6 8" id="KW-0931">ER-Golgi transport</keyword>
<gene>
    <name evidence="9" type="ORF">BCR44DRAFT_118815</name>
</gene>
<dbReference type="InterPro" id="IPR016721">
    <property type="entry name" value="Bet3"/>
</dbReference>
<evidence type="ECO:0000313" key="10">
    <source>
        <dbReference type="Proteomes" id="UP000193411"/>
    </source>
</evidence>
<evidence type="ECO:0000256" key="7">
    <source>
        <dbReference type="ARBA" id="ARBA00023034"/>
    </source>
</evidence>
<dbReference type="SUPFAM" id="SSF111126">
    <property type="entry name" value="Ligand-binding domain in the NO signalling and Golgi transport"/>
    <property type="match status" value="1"/>
</dbReference>
<evidence type="ECO:0000313" key="9">
    <source>
        <dbReference type="EMBL" id="ORZ33118.1"/>
    </source>
</evidence>
<name>A0A1Y2HEV9_9FUNG</name>
<evidence type="ECO:0000256" key="6">
    <source>
        <dbReference type="ARBA" id="ARBA00022892"/>
    </source>
</evidence>
<dbReference type="Proteomes" id="UP000193411">
    <property type="component" value="Unassembled WGS sequence"/>
</dbReference>
<dbReference type="FunFam" id="3.30.1380.20:FF:000001">
    <property type="entry name" value="Trafficking protein particle complex subunit BET3"/>
    <property type="match status" value="1"/>
</dbReference>
<dbReference type="GO" id="GO:0016236">
    <property type="term" value="P:macroautophagy"/>
    <property type="evidence" value="ECO:0007669"/>
    <property type="project" value="UniProtKB-ARBA"/>
</dbReference>
<evidence type="ECO:0000256" key="1">
    <source>
        <dbReference type="ARBA" id="ARBA00004222"/>
    </source>
</evidence>
<dbReference type="GO" id="GO:0005783">
    <property type="term" value="C:endoplasmic reticulum"/>
    <property type="evidence" value="ECO:0007669"/>
    <property type="project" value="UniProtKB-SubCell"/>
</dbReference>
<dbReference type="STRING" id="765915.A0A1Y2HEV9"/>
<dbReference type="Gene3D" id="3.30.1380.20">
    <property type="entry name" value="Trafficking protein particle complex subunit 3"/>
    <property type="match status" value="1"/>
</dbReference>
<accession>A0A1Y2HEV9</accession>
<keyword evidence="5" id="KW-0256">Endoplasmic reticulum</keyword>
<comment type="similarity">
    <text evidence="3 8">Belongs to the TRAPP small subunits family. BET3 subfamily.</text>
</comment>
<dbReference type="GO" id="GO:0048193">
    <property type="term" value="P:Golgi vesicle transport"/>
    <property type="evidence" value="ECO:0007669"/>
    <property type="project" value="InterPro"/>
</dbReference>
<evidence type="ECO:0000256" key="8">
    <source>
        <dbReference type="PIRNR" id="PIRNR018293"/>
    </source>
</evidence>
<dbReference type="InterPro" id="IPR024096">
    <property type="entry name" value="NO_sig/Golgi_transp_ligand-bd"/>
</dbReference>
<dbReference type="Pfam" id="PF04051">
    <property type="entry name" value="TRAPP"/>
    <property type="match status" value="1"/>
</dbReference>
<sequence>MASSKPFKTLGEDVWRSKMDKVSGELFVMTYGAIVTQLVRDLQHDYAKVNEQLEKMGYNIGTRLVEEFLAKSQLGRCRDFRETGDAIAKVAFKMFLNISPTVANPSPDGRAFSLIFDENPLAELVELPEDAKRSPTTPAPLWFSNVLCGVIRGALEMMQLQVEAVWVSDVLHGDDVNEMRVSLVRILEDEVPAGED</sequence>
<proteinExistence type="inferred from homology"/>
<dbReference type="GO" id="GO:0005794">
    <property type="term" value="C:Golgi apparatus"/>
    <property type="evidence" value="ECO:0007669"/>
    <property type="project" value="UniProtKB-SubCell"/>
</dbReference>